<dbReference type="EMBL" id="PKUR01000003">
    <property type="protein sequence ID" value="PLW85492.1"/>
    <property type="molecule type" value="Genomic_DNA"/>
</dbReference>
<dbReference type="PANTHER" id="PTHR38013:SF1">
    <property type="entry name" value="GLYCOPROTEIN_POLYSACCHARIDE METABOLISM"/>
    <property type="match status" value="1"/>
</dbReference>
<evidence type="ECO:0000313" key="3">
    <source>
        <dbReference type="Proteomes" id="UP000235162"/>
    </source>
</evidence>
<keyword evidence="3" id="KW-1185">Reference proteome</keyword>
<comment type="caution">
    <text evidence="2">The sequence shown here is derived from an EMBL/GenBank/DDBJ whole genome shotgun (WGS) entry which is preliminary data.</text>
</comment>
<dbReference type="InterPro" id="IPR039366">
    <property type="entry name" value="Pilotin"/>
</dbReference>
<proteinExistence type="predicted"/>
<accession>A0AAP8MDE4</accession>
<dbReference type="InterPro" id="IPR005184">
    <property type="entry name" value="DUF306_Meta_HslJ"/>
</dbReference>
<organism evidence="2 3">
    <name type="scientific">Halioglobus japonicus</name>
    <dbReference type="NCBI Taxonomy" id="930805"/>
    <lineage>
        <taxon>Bacteria</taxon>
        <taxon>Pseudomonadati</taxon>
        <taxon>Pseudomonadota</taxon>
        <taxon>Gammaproteobacteria</taxon>
        <taxon>Cellvibrionales</taxon>
        <taxon>Halieaceae</taxon>
        <taxon>Halioglobus</taxon>
    </lineage>
</organism>
<evidence type="ECO:0000313" key="2">
    <source>
        <dbReference type="EMBL" id="PLW85492.1"/>
    </source>
</evidence>
<dbReference type="Pfam" id="PF03724">
    <property type="entry name" value="META"/>
    <property type="match status" value="1"/>
</dbReference>
<reference evidence="2 3" key="1">
    <citation type="submission" date="2018-01" db="EMBL/GenBank/DDBJ databases">
        <title>The draft genome sequence of Halioglobus japonicus S1-36.</title>
        <authorList>
            <person name="Du Z.-J."/>
            <person name="Shi M.-J."/>
        </authorList>
    </citation>
    <scope>NUCLEOTIDE SEQUENCE [LARGE SCALE GENOMIC DNA]</scope>
    <source>
        <strain evidence="2 3">S1-36</strain>
    </source>
</reference>
<protein>
    <submittedName>
        <fullName evidence="2">META domain-containing protein</fullName>
    </submittedName>
</protein>
<feature type="domain" description="DUF306" evidence="1">
    <location>
        <begin position="197"/>
        <end position="297"/>
    </location>
</feature>
<dbReference type="Proteomes" id="UP000235162">
    <property type="component" value="Unassembled WGS sequence"/>
</dbReference>
<dbReference type="InterPro" id="IPR053196">
    <property type="entry name" value="Lipoprotein_YbaY-like"/>
</dbReference>
<dbReference type="Gene3D" id="2.40.128.270">
    <property type="match status" value="1"/>
</dbReference>
<name>A0AAP8MDE4_9GAMM</name>
<dbReference type="AlphaFoldDB" id="A0AAP8MDE4"/>
<evidence type="ECO:0000259" key="1">
    <source>
        <dbReference type="Pfam" id="PF03724"/>
    </source>
</evidence>
<dbReference type="Pfam" id="PF09619">
    <property type="entry name" value="YscW"/>
    <property type="match status" value="1"/>
</dbReference>
<gene>
    <name evidence="2" type="ORF">C0029_12780</name>
</gene>
<sequence>MGYSLGIPDRSPSMLNKHVAVAGKPLAALVAALALGLTACGGDEQAAAPAAPAVVESEPVQEVAQVATIEGEVFYRERIMLPPGSEVEVQLEDISRADAMATVMASVLLKPQGGPPYPFSIEYKPSEIDERMRYALRVRITDPNGQLRFTNTEYIDPFSGNPVKVMVQSVARAEPQAPLATGGAAASDQDVEEGTIVWYLETLGGESAPAGAGGKRVDLHMNQGKSTAAGFAGCNRYTGGFSSDGRSTHGTPLSFGNMATTMMACPDGGQLEQSYLQTLGKVDAYRMDGDKLALLSGGDIVATFSQQ</sequence>
<dbReference type="PANTHER" id="PTHR38013">
    <property type="entry name" value="GLYCOPROTEIN/POLYSACCHARIDE METABOLISM"/>
    <property type="match status" value="1"/>
</dbReference>
<dbReference type="InterPro" id="IPR038670">
    <property type="entry name" value="HslJ-like_sf"/>
</dbReference>